<evidence type="ECO:0008006" key="4">
    <source>
        <dbReference type="Google" id="ProtNLM"/>
    </source>
</evidence>
<evidence type="ECO:0000313" key="3">
    <source>
        <dbReference type="Proteomes" id="UP001500782"/>
    </source>
</evidence>
<evidence type="ECO:0000313" key="2">
    <source>
        <dbReference type="EMBL" id="GAA0337810.1"/>
    </source>
</evidence>
<keyword evidence="3" id="KW-1185">Reference proteome</keyword>
<accession>A0ABP3G9L9</accession>
<evidence type="ECO:0000256" key="1">
    <source>
        <dbReference type="SAM" id="Phobius"/>
    </source>
</evidence>
<dbReference type="EMBL" id="BAAADJ010000053">
    <property type="protein sequence ID" value="GAA0337810.1"/>
    <property type="molecule type" value="Genomic_DNA"/>
</dbReference>
<reference evidence="3" key="1">
    <citation type="journal article" date="2019" name="Int. J. Syst. Evol. Microbiol.">
        <title>The Global Catalogue of Microorganisms (GCM) 10K type strain sequencing project: providing services to taxonomists for standard genome sequencing and annotation.</title>
        <authorList>
            <consortium name="The Broad Institute Genomics Platform"/>
            <consortium name="The Broad Institute Genome Sequencing Center for Infectious Disease"/>
            <person name="Wu L."/>
            <person name="Ma J."/>
        </authorList>
    </citation>
    <scope>NUCLEOTIDE SEQUENCE [LARGE SCALE GENOMIC DNA]</scope>
    <source>
        <strain evidence="3">JCM 9731</strain>
    </source>
</reference>
<keyword evidence="1" id="KW-1133">Transmembrane helix</keyword>
<feature type="transmembrane region" description="Helical" evidence="1">
    <location>
        <begin position="32"/>
        <end position="52"/>
    </location>
</feature>
<name>A0ABP3G9L9_9BACI</name>
<organism evidence="2 3">
    <name type="scientific">Bacillus carboniphilus</name>
    <dbReference type="NCBI Taxonomy" id="86663"/>
    <lineage>
        <taxon>Bacteria</taxon>
        <taxon>Bacillati</taxon>
        <taxon>Bacillota</taxon>
        <taxon>Bacilli</taxon>
        <taxon>Bacillales</taxon>
        <taxon>Bacillaceae</taxon>
        <taxon>Bacillus</taxon>
    </lineage>
</organism>
<protein>
    <recommendedName>
        <fullName evidence="4">YesK-like protein</fullName>
    </recommendedName>
</protein>
<gene>
    <name evidence="2" type="ORF">GCM10008967_30090</name>
</gene>
<sequence length="87" mass="9899">MEFIYVLLGFILLSLILKIIQVQLRIRVDFNFWLFFVLLLVGTAAGIIGFLFDLGSMKLFMVGYGYLLALGSVLSLMVSFIWEKNKG</sequence>
<feature type="transmembrane region" description="Helical" evidence="1">
    <location>
        <begin position="59"/>
        <end position="82"/>
    </location>
</feature>
<keyword evidence="1" id="KW-0472">Membrane</keyword>
<comment type="caution">
    <text evidence="2">The sequence shown here is derived from an EMBL/GenBank/DDBJ whole genome shotgun (WGS) entry which is preliminary data.</text>
</comment>
<dbReference type="Proteomes" id="UP001500782">
    <property type="component" value="Unassembled WGS sequence"/>
</dbReference>
<proteinExistence type="predicted"/>
<dbReference type="RefSeq" id="WP_343800531.1">
    <property type="nucleotide sequence ID" value="NZ_BAAADJ010000053.1"/>
</dbReference>
<keyword evidence="1" id="KW-0812">Transmembrane</keyword>